<comment type="caution">
    <text evidence="1">The sequence shown here is derived from an EMBL/GenBank/DDBJ whole genome shotgun (WGS) entry which is preliminary data.</text>
</comment>
<protein>
    <submittedName>
        <fullName evidence="1">Uncharacterized protein</fullName>
    </submittedName>
</protein>
<sequence length="30" mass="3847">VREWKELKWKLTEKFVRVVETVSKYVFMMR</sequence>
<organism evidence="1">
    <name type="scientific">marine sediment metagenome</name>
    <dbReference type="NCBI Taxonomy" id="412755"/>
    <lineage>
        <taxon>unclassified sequences</taxon>
        <taxon>metagenomes</taxon>
        <taxon>ecological metagenomes</taxon>
    </lineage>
</organism>
<accession>X1EMQ0</accession>
<name>X1EMQ0_9ZZZZ</name>
<dbReference type="AlphaFoldDB" id="X1EMQ0"/>
<evidence type="ECO:0000313" key="1">
    <source>
        <dbReference type="EMBL" id="GAH33857.1"/>
    </source>
</evidence>
<reference evidence="1" key="1">
    <citation type="journal article" date="2014" name="Front. Microbiol.">
        <title>High frequency of phylogenetically diverse reductive dehalogenase-homologous genes in deep subseafloor sedimentary metagenomes.</title>
        <authorList>
            <person name="Kawai M."/>
            <person name="Futagami T."/>
            <person name="Toyoda A."/>
            <person name="Takaki Y."/>
            <person name="Nishi S."/>
            <person name="Hori S."/>
            <person name="Arai W."/>
            <person name="Tsubouchi T."/>
            <person name="Morono Y."/>
            <person name="Uchiyama I."/>
            <person name="Ito T."/>
            <person name="Fujiyama A."/>
            <person name="Inagaki F."/>
            <person name="Takami H."/>
        </authorList>
    </citation>
    <scope>NUCLEOTIDE SEQUENCE</scope>
    <source>
        <strain evidence="1">Expedition CK06-06</strain>
    </source>
</reference>
<feature type="non-terminal residue" evidence="1">
    <location>
        <position position="1"/>
    </location>
</feature>
<gene>
    <name evidence="1" type="ORF">S03H2_20034</name>
</gene>
<proteinExistence type="predicted"/>
<dbReference type="EMBL" id="BARU01010518">
    <property type="protein sequence ID" value="GAH33857.1"/>
    <property type="molecule type" value="Genomic_DNA"/>
</dbReference>